<evidence type="ECO:0000259" key="3">
    <source>
        <dbReference type="SMART" id="SM00856"/>
    </source>
</evidence>
<dbReference type="SMART" id="SM00856">
    <property type="entry name" value="PMEI"/>
    <property type="match status" value="1"/>
</dbReference>
<protein>
    <recommendedName>
        <fullName evidence="3">Pectinesterase inhibitor domain-containing protein</fullName>
    </recommendedName>
</protein>
<dbReference type="CDD" id="cd15798">
    <property type="entry name" value="PMEI-like_3"/>
    <property type="match status" value="1"/>
</dbReference>
<dbReference type="SUPFAM" id="SSF101148">
    <property type="entry name" value="Plant invertase/pectin methylesterase inhibitor"/>
    <property type="match status" value="1"/>
</dbReference>
<dbReference type="InterPro" id="IPR006501">
    <property type="entry name" value="Pectinesterase_inhib_dom"/>
</dbReference>
<dbReference type="GO" id="GO:0004857">
    <property type="term" value="F:enzyme inhibitor activity"/>
    <property type="evidence" value="ECO:0007669"/>
    <property type="project" value="InterPro"/>
</dbReference>
<feature type="domain" description="Pectinesterase inhibitor" evidence="3">
    <location>
        <begin position="242"/>
        <end position="394"/>
    </location>
</feature>
<dbReference type="PANTHER" id="PTHR31875:SF30">
    <property type="entry name" value="PROTEIN DEHYDRATION-INDUCED 19 HOMOLOG 4-LIKE ISOFORM X1"/>
    <property type="match status" value="1"/>
</dbReference>
<reference evidence="5" key="1">
    <citation type="journal article" date="2023" name="Proc. Natl. Acad. Sci. U.S.A.">
        <title>Genomic and structural basis for evolution of tropane alkaloid biosynthesis.</title>
        <authorList>
            <person name="Wanga Y.-J."/>
            <person name="Taina T."/>
            <person name="Yua J.-Y."/>
            <person name="Lia J."/>
            <person name="Xua B."/>
            <person name="Chenc J."/>
            <person name="D'Auriad J.C."/>
            <person name="Huanga J.-P."/>
            <person name="Huanga S.-X."/>
        </authorList>
    </citation>
    <scope>NUCLEOTIDE SEQUENCE [LARGE SCALE GENOMIC DNA]</scope>
    <source>
        <strain evidence="5">cv. KIB-2019</strain>
    </source>
</reference>
<keyword evidence="2" id="KW-1133">Transmembrane helix</keyword>
<dbReference type="InterPro" id="IPR033347">
    <property type="entry name" value="Di19"/>
</dbReference>
<organism evidence="4 5">
    <name type="scientific">Anisodus acutangulus</name>
    <dbReference type="NCBI Taxonomy" id="402998"/>
    <lineage>
        <taxon>Eukaryota</taxon>
        <taxon>Viridiplantae</taxon>
        <taxon>Streptophyta</taxon>
        <taxon>Embryophyta</taxon>
        <taxon>Tracheophyta</taxon>
        <taxon>Spermatophyta</taxon>
        <taxon>Magnoliopsida</taxon>
        <taxon>eudicotyledons</taxon>
        <taxon>Gunneridae</taxon>
        <taxon>Pentapetalae</taxon>
        <taxon>asterids</taxon>
        <taxon>lamiids</taxon>
        <taxon>Solanales</taxon>
        <taxon>Solanaceae</taxon>
        <taxon>Solanoideae</taxon>
        <taxon>Hyoscyameae</taxon>
        <taxon>Anisodus</taxon>
    </lineage>
</organism>
<evidence type="ECO:0000256" key="1">
    <source>
        <dbReference type="ARBA" id="ARBA00007109"/>
    </source>
</evidence>
<dbReference type="InterPro" id="IPR008598">
    <property type="entry name" value="Di19_Zn-bd"/>
</dbReference>
<proteinExistence type="inferred from homology"/>
<comment type="caution">
    <text evidence="4">The sequence shown here is derived from an EMBL/GenBank/DDBJ whole genome shotgun (WGS) entry which is preliminary data.</text>
</comment>
<dbReference type="AlphaFoldDB" id="A0A9Q1R2Q1"/>
<evidence type="ECO:0000256" key="2">
    <source>
        <dbReference type="SAM" id="Phobius"/>
    </source>
</evidence>
<keyword evidence="2" id="KW-0812">Transmembrane</keyword>
<dbReference type="Pfam" id="PF14571">
    <property type="entry name" value="Di19_C"/>
    <property type="match status" value="1"/>
</dbReference>
<dbReference type="EMBL" id="JAJAGQ010000016">
    <property type="protein sequence ID" value="KAJ8539798.1"/>
    <property type="molecule type" value="Genomic_DNA"/>
</dbReference>
<accession>A0A9Q1R2Q1</accession>
<sequence length="426" mass="46808">MDSDSWIRLSTSSRRHQSRSEFYNIIEEYEGEEESRPEFLCPFCGEDFDIVGLCCHIDEEHAIEAKNGICPVCAKRVGANLVGHITQQHENILKVQRKRRFRRGGSNSTLPILRKELREGSLQSILRGSSHLVSSSTTDPDPLLSSFINSSASVDEPPEVQPLSSALAACSTEESTIEKLSDRNIQPSALSEEDQEEKARKYAGKKKVAIAGIASILLVACVVGTAITLTKMNGDSGAQVSTSSKLVEAMCQPTQYKETCEKSLNSAKNTSDPKELIKQAFDSTVDEIASSIKNSAPFKEAANDPRTKDALKICDEVLDRSIEEIKSSFSKIDSNDLNKLIKEYIYDVRSWLSSAVTFVETCIDAFANTTGDTGEKMKNLLKTANELSSVALDIVSNFEEQMAGLQGLGITNRRLLTVEAGNIRLH</sequence>
<dbReference type="InterPro" id="IPR027935">
    <property type="entry name" value="Di19_C"/>
</dbReference>
<dbReference type="FunFam" id="1.20.140.40:FF:000001">
    <property type="entry name" value="Pectinesterase"/>
    <property type="match status" value="1"/>
</dbReference>
<gene>
    <name evidence="4" type="ORF">K7X08_014050</name>
</gene>
<evidence type="ECO:0000313" key="5">
    <source>
        <dbReference type="Proteomes" id="UP001152561"/>
    </source>
</evidence>
<dbReference type="InterPro" id="IPR035513">
    <property type="entry name" value="Invertase/methylesterase_inhib"/>
</dbReference>
<dbReference type="NCBIfam" id="TIGR01614">
    <property type="entry name" value="PME_inhib"/>
    <property type="match status" value="1"/>
</dbReference>
<evidence type="ECO:0000313" key="4">
    <source>
        <dbReference type="EMBL" id="KAJ8539798.1"/>
    </source>
</evidence>
<dbReference type="PANTHER" id="PTHR31875">
    <property type="entry name" value="PROTEIN DEHYDRATION-INDUCED 19"/>
    <property type="match status" value="1"/>
</dbReference>
<dbReference type="OrthoDB" id="6270329at2759"/>
<keyword evidence="5" id="KW-1185">Reference proteome</keyword>
<dbReference type="Proteomes" id="UP001152561">
    <property type="component" value="Unassembled WGS sequence"/>
</dbReference>
<feature type="transmembrane region" description="Helical" evidence="2">
    <location>
        <begin position="208"/>
        <end position="229"/>
    </location>
</feature>
<comment type="similarity">
    <text evidence="1">Belongs to the Di19 family.</text>
</comment>
<dbReference type="Pfam" id="PF05605">
    <property type="entry name" value="zf-Di19"/>
    <property type="match status" value="1"/>
</dbReference>
<keyword evidence="2" id="KW-0472">Membrane</keyword>
<name>A0A9Q1R2Q1_9SOLA</name>
<dbReference type="Pfam" id="PF04043">
    <property type="entry name" value="PMEI"/>
    <property type="match status" value="1"/>
</dbReference>
<dbReference type="Gene3D" id="1.20.140.40">
    <property type="entry name" value="Invertase/pectin methylesterase inhibitor family protein"/>
    <property type="match status" value="1"/>
</dbReference>